<comment type="caution">
    <text evidence="4">The sequence shown here is derived from an EMBL/GenBank/DDBJ whole genome shotgun (WGS) entry which is preliminary data.</text>
</comment>
<keyword evidence="2" id="KW-0732">Signal</keyword>
<dbReference type="EMBL" id="JAUUTY010000002">
    <property type="protein sequence ID" value="KAK1686304.1"/>
    <property type="molecule type" value="Genomic_DNA"/>
</dbReference>
<dbReference type="Proteomes" id="UP001231189">
    <property type="component" value="Unassembled WGS sequence"/>
</dbReference>
<dbReference type="AlphaFoldDB" id="A0AAD8TQY3"/>
<name>A0AAD8TQY3_LOLMU</name>
<feature type="chain" id="PRO_5042442371" description="Retrotransposon Copia-like N-terminal domain-containing protein" evidence="2">
    <location>
        <begin position="23"/>
        <end position="150"/>
    </location>
</feature>
<evidence type="ECO:0008006" key="6">
    <source>
        <dbReference type="Google" id="ProtNLM"/>
    </source>
</evidence>
<feature type="signal peptide" evidence="2">
    <location>
        <begin position="1"/>
        <end position="22"/>
    </location>
</feature>
<accession>A0AAD8TQY3</accession>
<sequence length="150" mass="16326">MKGTSGTMEGFLLRLLACCLDGEDHDSTRGAGRPVLHSLRASSSETHLDRDRAATHVASSSTSCLLHRRNTVDAISSSSSSSSAATLNITLSEKLTRDNFLLWQTQVLPEIRGAQLFGYLDGSYAEPEKELQTKDKDGVEVKIPNPEHAR</sequence>
<proteinExistence type="predicted"/>
<dbReference type="EMBL" id="JAUUTY010000002">
    <property type="protein sequence ID" value="KAK1686308.1"/>
    <property type="molecule type" value="Genomic_DNA"/>
</dbReference>
<reference evidence="4" key="1">
    <citation type="submission" date="2023-07" db="EMBL/GenBank/DDBJ databases">
        <title>A chromosome-level genome assembly of Lolium multiflorum.</title>
        <authorList>
            <person name="Chen Y."/>
            <person name="Copetti D."/>
            <person name="Kolliker R."/>
            <person name="Studer B."/>
        </authorList>
    </citation>
    <scope>NUCLEOTIDE SEQUENCE</scope>
    <source>
        <strain evidence="4">02402/16</strain>
        <tissue evidence="4">Leaf</tissue>
    </source>
</reference>
<evidence type="ECO:0000256" key="1">
    <source>
        <dbReference type="SAM" id="MobiDB-lite"/>
    </source>
</evidence>
<organism evidence="4 5">
    <name type="scientific">Lolium multiflorum</name>
    <name type="common">Italian ryegrass</name>
    <name type="synonym">Lolium perenne subsp. multiflorum</name>
    <dbReference type="NCBI Taxonomy" id="4521"/>
    <lineage>
        <taxon>Eukaryota</taxon>
        <taxon>Viridiplantae</taxon>
        <taxon>Streptophyta</taxon>
        <taxon>Embryophyta</taxon>
        <taxon>Tracheophyta</taxon>
        <taxon>Spermatophyta</taxon>
        <taxon>Magnoliopsida</taxon>
        <taxon>Liliopsida</taxon>
        <taxon>Poales</taxon>
        <taxon>Poaceae</taxon>
        <taxon>BOP clade</taxon>
        <taxon>Pooideae</taxon>
        <taxon>Poodae</taxon>
        <taxon>Poeae</taxon>
        <taxon>Poeae Chloroplast Group 2 (Poeae type)</taxon>
        <taxon>Loliodinae</taxon>
        <taxon>Loliinae</taxon>
        <taxon>Lolium</taxon>
    </lineage>
</organism>
<feature type="region of interest" description="Disordered" evidence="1">
    <location>
        <begin position="128"/>
        <end position="150"/>
    </location>
</feature>
<protein>
    <recommendedName>
        <fullName evidence="6">Retrotransposon Copia-like N-terminal domain-containing protein</fullName>
    </recommendedName>
</protein>
<keyword evidence="5" id="KW-1185">Reference proteome</keyword>
<evidence type="ECO:0000313" key="3">
    <source>
        <dbReference type="EMBL" id="KAK1686304.1"/>
    </source>
</evidence>
<evidence type="ECO:0000256" key="2">
    <source>
        <dbReference type="SAM" id="SignalP"/>
    </source>
</evidence>
<evidence type="ECO:0000313" key="5">
    <source>
        <dbReference type="Proteomes" id="UP001231189"/>
    </source>
</evidence>
<evidence type="ECO:0000313" key="4">
    <source>
        <dbReference type="EMBL" id="KAK1686308.1"/>
    </source>
</evidence>
<gene>
    <name evidence="3" type="ORF">QYE76_047152</name>
    <name evidence="4" type="ORF">QYE76_047156</name>
</gene>